<comment type="caution">
    <text evidence="1">The sequence shown here is derived from an EMBL/GenBank/DDBJ whole genome shotgun (WGS) entry which is preliminary data.</text>
</comment>
<reference evidence="1" key="1">
    <citation type="journal article" date="2014" name="Front. Microbiol.">
        <title>High frequency of phylogenetically diverse reductive dehalogenase-homologous genes in deep subseafloor sedimentary metagenomes.</title>
        <authorList>
            <person name="Kawai M."/>
            <person name="Futagami T."/>
            <person name="Toyoda A."/>
            <person name="Takaki Y."/>
            <person name="Nishi S."/>
            <person name="Hori S."/>
            <person name="Arai W."/>
            <person name="Tsubouchi T."/>
            <person name="Morono Y."/>
            <person name="Uchiyama I."/>
            <person name="Ito T."/>
            <person name="Fujiyama A."/>
            <person name="Inagaki F."/>
            <person name="Takami H."/>
        </authorList>
    </citation>
    <scope>NUCLEOTIDE SEQUENCE</scope>
    <source>
        <strain evidence="1">Expedition CK06-06</strain>
    </source>
</reference>
<gene>
    <name evidence="1" type="ORF">S06H3_50575</name>
</gene>
<organism evidence="1">
    <name type="scientific">marine sediment metagenome</name>
    <dbReference type="NCBI Taxonomy" id="412755"/>
    <lineage>
        <taxon>unclassified sequences</taxon>
        <taxon>metagenomes</taxon>
        <taxon>ecological metagenomes</taxon>
    </lineage>
</organism>
<dbReference type="AlphaFoldDB" id="X1PZH9"/>
<feature type="non-terminal residue" evidence="1">
    <location>
        <position position="180"/>
    </location>
</feature>
<proteinExistence type="predicted"/>
<name>X1PZH9_9ZZZZ</name>
<evidence type="ECO:0000313" key="1">
    <source>
        <dbReference type="EMBL" id="GAI44255.1"/>
    </source>
</evidence>
<dbReference type="EMBL" id="BARV01032032">
    <property type="protein sequence ID" value="GAI44255.1"/>
    <property type="molecule type" value="Genomic_DNA"/>
</dbReference>
<protein>
    <submittedName>
        <fullName evidence="1">Uncharacterized protein</fullName>
    </submittedName>
</protein>
<accession>X1PZH9</accession>
<sequence length="180" mass="19450">MRTSTLLWPPIVSPIIALLLLFSGIGPAMAPLPASAQEPELNIIVDPSLANDILEGFPMRKATYTLLTVTNKKPYWVHVKPLTPVGMEVPEPDNTWAKLKVLPPGESAQYRAVFGEPGSGIVFYADVTLESGSEAPIANLWYMLLMLIPSFGSYLTEAPSLVIDLIDITEATSGLMGAVR</sequence>